<protein>
    <submittedName>
        <fullName evidence="1">Uncharacterized protein</fullName>
    </submittedName>
</protein>
<proteinExistence type="predicted"/>
<evidence type="ECO:0000313" key="1">
    <source>
        <dbReference type="EMBL" id="GAH67599.1"/>
    </source>
</evidence>
<dbReference type="EMBL" id="BARU01025536">
    <property type="protein sequence ID" value="GAH67599.1"/>
    <property type="molecule type" value="Genomic_DNA"/>
</dbReference>
<reference evidence="1" key="1">
    <citation type="journal article" date="2014" name="Front. Microbiol.">
        <title>High frequency of phylogenetically diverse reductive dehalogenase-homologous genes in deep subseafloor sedimentary metagenomes.</title>
        <authorList>
            <person name="Kawai M."/>
            <person name="Futagami T."/>
            <person name="Toyoda A."/>
            <person name="Takaki Y."/>
            <person name="Nishi S."/>
            <person name="Hori S."/>
            <person name="Arai W."/>
            <person name="Tsubouchi T."/>
            <person name="Morono Y."/>
            <person name="Uchiyama I."/>
            <person name="Ito T."/>
            <person name="Fujiyama A."/>
            <person name="Inagaki F."/>
            <person name="Takami H."/>
        </authorList>
    </citation>
    <scope>NUCLEOTIDE SEQUENCE</scope>
    <source>
        <strain evidence="1">Expedition CK06-06</strain>
    </source>
</reference>
<sequence length="52" mass="5683">MHTSMDLKTGFVLRPHAEADTAEIVLEIVETGGESSVWIYMPHAVALELASK</sequence>
<organism evidence="1">
    <name type="scientific">marine sediment metagenome</name>
    <dbReference type="NCBI Taxonomy" id="412755"/>
    <lineage>
        <taxon>unclassified sequences</taxon>
        <taxon>metagenomes</taxon>
        <taxon>ecological metagenomes</taxon>
    </lineage>
</organism>
<accession>X1INA8</accession>
<name>X1INA8_9ZZZZ</name>
<gene>
    <name evidence="1" type="ORF">S03H2_41132</name>
</gene>
<comment type="caution">
    <text evidence="1">The sequence shown here is derived from an EMBL/GenBank/DDBJ whole genome shotgun (WGS) entry which is preliminary data.</text>
</comment>
<dbReference type="AlphaFoldDB" id="X1INA8"/>
<feature type="non-terminal residue" evidence="1">
    <location>
        <position position="52"/>
    </location>
</feature>